<evidence type="ECO:0000313" key="1">
    <source>
        <dbReference type="EMBL" id="KYN05087.1"/>
    </source>
</evidence>
<evidence type="ECO:0000313" key="2">
    <source>
        <dbReference type="Proteomes" id="UP000078542"/>
    </source>
</evidence>
<gene>
    <name evidence="1" type="ORF">ALC62_04076</name>
</gene>
<dbReference type="Proteomes" id="UP000078542">
    <property type="component" value="Unassembled WGS sequence"/>
</dbReference>
<keyword evidence="2" id="KW-1185">Reference proteome</keyword>
<dbReference type="EMBL" id="KQ977185">
    <property type="protein sequence ID" value="KYN05087.1"/>
    <property type="molecule type" value="Genomic_DNA"/>
</dbReference>
<sequence>DSCHEQRNADFVSLIVLMLSNQNYHRSLSSGSNSIMASSKYVSKDGRKSLSLDLHASRLFGHKFHNLESRPCLIATGKEALKNKHFYNYSEAFH</sequence>
<protein>
    <submittedName>
        <fullName evidence="1">Uncharacterized protein</fullName>
    </submittedName>
</protein>
<proteinExistence type="predicted"/>
<accession>A0A195CX03</accession>
<organism evidence="1 2">
    <name type="scientific">Cyphomyrmex costatus</name>
    <dbReference type="NCBI Taxonomy" id="456900"/>
    <lineage>
        <taxon>Eukaryota</taxon>
        <taxon>Metazoa</taxon>
        <taxon>Ecdysozoa</taxon>
        <taxon>Arthropoda</taxon>
        <taxon>Hexapoda</taxon>
        <taxon>Insecta</taxon>
        <taxon>Pterygota</taxon>
        <taxon>Neoptera</taxon>
        <taxon>Endopterygota</taxon>
        <taxon>Hymenoptera</taxon>
        <taxon>Apocrita</taxon>
        <taxon>Aculeata</taxon>
        <taxon>Formicoidea</taxon>
        <taxon>Formicidae</taxon>
        <taxon>Myrmicinae</taxon>
        <taxon>Cyphomyrmex</taxon>
    </lineage>
</organism>
<feature type="non-terminal residue" evidence="1">
    <location>
        <position position="1"/>
    </location>
</feature>
<reference evidence="1 2" key="1">
    <citation type="submission" date="2016-03" db="EMBL/GenBank/DDBJ databases">
        <title>Cyphomyrmex costatus WGS genome.</title>
        <authorList>
            <person name="Nygaard S."/>
            <person name="Hu H."/>
            <person name="Boomsma J."/>
            <person name="Zhang G."/>
        </authorList>
    </citation>
    <scope>NUCLEOTIDE SEQUENCE [LARGE SCALE GENOMIC DNA]</scope>
    <source>
        <strain evidence="1">MS0001</strain>
        <tissue evidence="1">Whole body</tissue>
    </source>
</reference>
<dbReference type="AlphaFoldDB" id="A0A195CX03"/>
<name>A0A195CX03_9HYME</name>